<gene>
    <name evidence="1" type="ORF">WN55_09484</name>
</gene>
<name>A0A154NYD6_DUFNO</name>
<keyword evidence="2" id="KW-1185">Reference proteome</keyword>
<sequence>MEPWCDISTRIRRWGGPGSKALKKRKRRKSGRVAMLFLLNTVHVPYHNVSEYVPLI</sequence>
<evidence type="ECO:0000313" key="2">
    <source>
        <dbReference type="Proteomes" id="UP000076502"/>
    </source>
</evidence>
<proteinExistence type="predicted"/>
<reference evidence="1 2" key="1">
    <citation type="submission" date="2015-07" db="EMBL/GenBank/DDBJ databases">
        <title>The genome of Dufourea novaeangliae.</title>
        <authorList>
            <person name="Pan H."/>
            <person name="Kapheim K."/>
        </authorList>
    </citation>
    <scope>NUCLEOTIDE SEQUENCE [LARGE SCALE GENOMIC DNA]</scope>
    <source>
        <strain evidence="1">0120121106</strain>
        <tissue evidence="1">Whole body</tissue>
    </source>
</reference>
<evidence type="ECO:0000313" key="1">
    <source>
        <dbReference type="EMBL" id="KZC04685.1"/>
    </source>
</evidence>
<accession>A0A154NYD6</accession>
<organism evidence="1 2">
    <name type="scientific">Dufourea novaeangliae</name>
    <name type="common">Sweat bee</name>
    <dbReference type="NCBI Taxonomy" id="178035"/>
    <lineage>
        <taxon>Eukaryota</taxon>
        <taxon>Metazoa</taxon>
        <taxon>Ecdysozoa</taxon>
        <taxon>Arthropoda</taxon>
        <taxon>Hexapoda</taxon>
        <taxon>Insecta</taxon>
        <taxon>Pterygota</taxon>
        <taxon>Neoptera</taxon>
        <taxon>Endopterygota</taxon>
        <taxon>Hymenoptera</taxon>
        <taxon>Apocrita</taxon>
        <taxon>Aculeata</taxon>
        <taxon>Apoidea</taxon>
        <taxon>Anthophila</taxon>
        <taxon>Halictidae</taxon>
        <taxon>Rophitinae</taxon>
        <taxon>Dufourea</taxon>
    </lineage>
</organism>
<dbReference type="AlphaFoldDB" id="A0A154NYD6"/>
<dbReference type="EMBL" id="KQ434783">
    <property type="protein sequence ID" value="KZC04685.1"/>
    <property type="molecule type" value="Genomic_DNA"/>
</dbReference>
<dbReference type="Proteomes" id="UP000076502">
    <property type="component" value="Unassembled WGS sequence"/>
</dbReference>
<protein>
    <submittedName>
        <fullName evidence="1">Uncharacterized protein</fullName>
    </submittedName>
</protein>